<name>A0AAW2L9B9_9LAMI</name>
<organism evidence="1">
    <name type="scientific">Sesamum angustifolium</name>
    <dbReference type="NCBI Taxonomy" id="2727405"/>
    <lineage>
        <taxon>Eukaryota</taxon>
        <taxon>Viridiplantae</taxon>
        <taxon>Streptophyta</taxon>
        <taxon>Embryophyta</taxon>
        <taxon>Tracheophyta</taxon>
        <taxon>Spermatophyta</taxon>
        <taxon>Magnoliopsida</taxon>
        <taxon>eudicotyledons</taxon>
        <taxon>Gunneridae</taxon>
        <taxon>Pentapetalae</taxon>
        <taxon>asterids</taxon>
        <taxon>lamiids</taxon>
        <taxon>Lamiales</taxon>
        <taxon>Pedaliaceae</taxon>
        <taxon>Sesamum</taxon>
    </lineage>
</organism>
<dbReference type="EMBL" id="JACGWK010000015">
    <property type="protein sequence ID" value="KAL0314781.1"/>
    <property type="molecule type" value="Genomic_DNA"/>
</dbReference>
<accession>A0AAW2L9B9</accession>
<sequence length="108" mass="12350">MATPQGRQVTTAMLELFNKGRLLKKVNATLLALIPKVQMPTVVTDYKPIRCYNVLYKIVTEIMVQRLKDRTKVGGSPFPLPICPYYGGSPLSRQVVEHNDHFSYHWKC</sequence>
<evidence type="ECO:0000313" key="1">
    <source>
        <dbReference type="EMBL" id="KAL0314781.1"/>
    </source>
</evidence>
<reference evidence="1" key="1">
    <citation type="submission" date="2020-06" db="EMBL/GenBank/DDBJ databases">
        <authorList>
            <person name="Li T."/>
            <person name="Hu X."/>
            <person name="Zhang T."/>
            <person name="Song X."/>
            <person name="Zhang H."/>
            <person name="Dai N."/>
            <person name="Sheng W."/>
            <person name="Hou X."/>
            <person name="Wei L."/>
        </authorList>
    </citation>
    <scope>NUCLEOTIDE SEQUENCE</scope>
    <source>
        <strain evidence="1">G01</strain>
        <tissue evidence="1">Leaf</tissue>
    </source>
</reference>
<gene>
    <name evidence="1" type="ORF">Sangu_2322500</name>
</gene>
<comment type="caution">
    <text evidence="1">The sequence shown here is derived from an EMBL/GenBank/DDBJ whole genome shotgun (WGS) entry which is preliminary data.</text>
</comment>
<protein>
    <submittedName>
        <fullName evidence="1">Uncharacterized protein</fullName>
    </submittedName>
</protein>
<reference evidence="1" key="2">
    <citation type="journal article" date="2024" name="Plant">
        <title>Genomic evolution and insights into agronomic trait innovations of Sesamum species.</title>
        <authorList>
            <person name="Miao H."/>
            <person name="Wang L."/>
            <person name="Qu L."/>
            <person name="Liu H."/>
            <person name="Sun Y."/>
            <person name="Le M."/>
            <person name="Wang Q."/>
            <person name="Wei S."/>
            <person name="Zheng Y."/>
            <person name="Lin W."/>
            <person name="Duan Y."/>
            <person name="Cao H."/>
            <person name="Xiong S."/>
            <person name="Wang X."/>
            <person name="Wei L."/>
            <person name="Li C."/>
            <person name="Ma Q."/>
            <person name="Ju M."/>
            <person name="Zhao R."/>
            <person name="Li G."/>
            <person name="Mu C."/>
            <person name="Tian Q."/>
            <person name="Mei H."/>
            <person name="Zhang T."/>
            <person name="Gao T."/>
            <person name="Zhang H."/>
        </authorList>
    </citation>
    <scope>NUCLEOTIDE SEQUENCE</scope>
    <source>
        <strain evidence="1">G01</strain>
    </source>
</reference>
<proteinExistence type="predicted"/>
<dbReference type="AlphaFoldDB" id="A0AAW2L9B9"/>